<name>A0A0Q4AWU9_9BACT</name>
<keyword evidence="2" id="KW-0732">Signal</keyword>
<dbReference type="EMBL" id="LIIK01000043">
    <property type="protein sequence ID" value="KQM08355.1"/>
    <property type="molecule type" value="Genomic_DNA"/>
</dbReference>
<evidence type="ECO:0000256" key="2">
    <source>
        <dbReference type="SAM" id="SignalP"/>
    </source>
</evidence>
<dbReference type="STRING" id="1702214.AL399_07780"/>
<comment type="caution">
    <text evidence="3">The sequence shown here is derived from an EMBL/GenBank/DDBJ whole genome shotgun (WGS) entry which is preliminary data.</text>
</comment>
<accession>A0A0Q4AWU9</accession>
<feature type="chain" id="PRO_5006212336" evidence="2">
    <location>
        <begin position="22"/>
        <end position="64"/>
    </location>
</feature>
<dbReference type="PATRIC" id="fig|1702214.3.peg.1400"/>
<evidence type="ECO:0000313" key="4">
    <source>
        <dbReference type="Proteomes" id="UP000054172"/>
    </source>
</evidence>
<keyword evidence="4" id="KW-1185">Reference proteome</keyword>
<dbReference type="AlphaFoldDB" id="A0A0Q4AWU9"/>
<sequence length="64" mass="7010">MKRIRLFSMLLSVLLPVAVHAQQAVRLGGHIFVPEQNVPVERSSTRGPSAPLERGHLQSPTNGQ</sequence>
<protein>
    <submittedName>
        <fullName evidence="3">Uncharacterized protein</fullName>
    </submittedName>
</protein>
<gene>
    <name evidence="3" type="ORF">AL399_07780</name>
</gene>
<dbReference type="Proteomes" id="UP000054172">
    <property type="component" value="Unassembled WGS sequence"/>
</dbReference>
<evidence type="ECO:0000313" key="3">
    <source>
        <dbReference type="EMBL" id="KQM08355.1"/>
    </source>
</evidence>
<evidence type="ECO:0000256" key="1">
    <source>
        <dbReference type="SAM" id="MobiDB-lite"/>
    </source>
</evidence>
<feature type="region of interest" description="Disordered" evidence="1">
    <location>
        <begin position="36"/>
        <end position="64"/>
    </location>
</feature>
<organism evidence="3 4">
    <name type="scientific">Candidatus [Bacteroides] periocalifornicus</name>
    <dbReference type="NCBI Taxonomy" id="1702214"/>
    <lineage>
        <taxon>Bacteria</taxon>
        <taxon>Pseudomonadati</taxon>
        <taxon>Bacteroidota</taxon>
    </lineage>
</organism>
<reference evidence="3" key="1">
    <citation type="submission" date="2015-08" db="EMBL/GenBank/DDBJ databases">
        <title>Candidatus Bacteriodes Periocalifornicus.</title>
        <authorList>
            <person name="McLean J.S."/>
            <person name="Kelley S."/>
        </authorList>
    </citation>
    <scope>NUCLEOTIDE SEQUENCE [LARGE SCALE GENOMIC DNA]</scope>
    <source>
        <strain evidence="3">12B</strain>
    </source>
</reference>
<proteinExistence type="predicted"/>
<feature type="signal peptide" evidence="2">
    <location>
        <begin position="1"/>
        <end position="21"/>
    </location>
</feature>